<feature type="region of interest" description="Disordered" evidence="1">
    <location>
        <begin position="1"/>
        <end position="21"/>
    </location>
</feature>
<sequence>MDAQQVHEALRDNATRPYGPARSARAEQLVELAAQTGDRPMLVHALQALITAYEYDGTSDRMLVPFARVLKMWDERPEDFDEEAAHGLHWHFKWVSAGLIWQPNVPLATIERWLDEMERRYRLAGYGTQAVHACRHYVAAHLGDTEAAATHFDRWVTAERDDMADCEACERHNRGDWLTMREQDLEAVRTWQAVTDGHLVCAEEPHRVLAKTLLPLLRLGRADEARANHLRGYRMVRGNPNLRSSVGEHLEFAALTGNEGRALEILADHATWLTLGGDEPVRYRLFYLEAVVVLLRRLVALGQGDLELPTPRGETPTTTVAALLPAVDAEVDTIVATFDKRNGTTSVSERSAARRAQEPLLGSLPLGLRAGTAVPSPVREKPDERAADGPAPDDAEALIAEATRLSEAHDPRAHAAWERVAATGADLPPLVRARIAESRVLERADEDPVGVGADFLAVAREFGIAGDAGREAVNRARAGLGALIGGAEPPPGTDPAEVLAEVTALHEAGEATRNTLWVARFCHVQSLFLGWARAPEGRDPDDPARAELDRVLTDLLTEASELPFEQGSLLHIRAQVALAEGDPRQALDVLPRAAEKFLAAGAVNRAADSLQLLAEVTMRGGDPRAAEAHLERARAVGGDRLDADTRGRIAALLAEIYVMLGGRDGDAVGSALTAAHLLDDSDPVVAARARMVAVFAFRRGGRPAEAAALLESMLPDVDRRGDEQEIVHVRQVYGECLTDLGEFRAAAEELIAAARMVADRPDQREHAALVHAAANALDGAGMSDEAGRTFDRAAALWRTVGDRDAEIRAVRGHAWTLVQGDEPDWPGALEMLDSVAAESAEPGYEYYETLRQTTHLVLNWPSEDRSEKLAARALDLADTAADGFLRLDEPGVATQTQFTAANLEAWGLGRVDEARARLTALRDRHRAAGRSELAAKCEDFLEHLEP</sequence>
<feature type="compositionally biased region" description="Basic and acidic residues" evidence="1">
    <location>
        <begin position="378"/>
        <end position="387"/>
    </location>
</feature>
<organism evidence="2 3">
    <name type="scientific">Virgisporangium ochraceum</name>
    <dbReference type="NCBI Taxonomy" id="65505"/>
    <lineage>
        <taxon>Bacteria</taxon>
        <taxon>Bacillati</taxon>
        <taxon>Actinomycetota</taxon>
        <taxon>Actinomycetes</taxon>
        <taxon>Micromonosporales</taxon>
        <taxon>Micromonosporaceae</taxon>
        <taxon>Virgisporangium</taxon>
    </lineage>
</organism>
<comment type="caution">
    <text evidence="2">The sequence shown here is derived from an EMBL/GenBank/DDBJ whole genome shotgun (WGS) entry which is preliminary data.</text>
</comment>
<evidence type="ECO:0000313" key="2">
    <source>
        <dbReference type="EMBL" id="GIJ66776.1"/>
    </source>
</evidence>
<feature type="region of interest" description="Disordered" evidence="1">
    <location>
        <begin position="371"/>
        <end position="391"/>
    </location>
</feature>
<dbReference type="EMBL" id="BOPH01000020">
    <property type="protein sequence ID" value="GIJ66776.1"/>
    <property type="molecule type" value="Genomic_DNA"/>
</dbReference>
<accession>A0A8J4E9I6</accession>
<evidence type="ECO:0000256" key="1">
    <source>
        <dbReference type="SAM" id="MobiDB-lite"/>
    </source>
</evidence>
<dbReference type="AlphaFoldDB" id="A0A8J4E9I6"/>
<name>A0A8J4E9I6_9ACTN</name>
<keyword evidence="3" id="KW-1185">Reference proteome</keyword>
<dbReference type="Gene3D" id="1.25.40.10">
    <property type="entry name" value="Tetratricopeptide repeat domain"/>
    <property type="match status" value="1"/>
</dbReference>
<evidence type="ECO:0000313" key="3">
    <source>
        <dbReference type="Proteomes" id="UP000635606"/>
    </source>
</evidence>
<dbReference type="InterPro" id="IPR011990">
    <property type="entry name" value="TPR-like_helical_dom_sf"/>
</dbReference>
<protein>
    <recommendedName>
        <fullName evidence="4">Tetratricopeptide repeat protein</fullName>
    </recommendedName>
</protein>
<reference evidence="2" key="1">
    <citation type="submission" date="2021-01" db="EMBL/GenBank/DDBJ databases">
        <title>Whole genome shotgun sequence of Virgisporangium ochraceum NBRC 16418.</title>
        <authorList>
            <person name="Komaki H."/>
            <person name="Tamura T."/>
        </authorList>
    </citation>
    <scope>NUCLEOTIDE SEQUENCE</scope>
    <source>
        <strain evidence="2">NBRC 16418</strain>
    </source>
</reference>
<proteinExistence type="predicted"/>
<dbReference type="Proteomes" id="UP000635606">
    <property type="component" value="Unassembled WGS sequence"/>
</dbReference>
<dbReference type="RefSeq" id="WP_203926737.1">
    <property type="nucleotide sequence ID" value="NZ_BOPH01000020.1"/>
</dbReference>
<dbReference type="SUPFAM" id="SSF48452">
    <property type="entry name" value="TPR-like"/>
    <property type="match status" value="2"/>
</dbReference>
<evidence type="ECO:0008006" key="4">
    <source>
        <dbReference type="Google" id="ProtNLM"/>
    </source>
</evidence>
<gene>
    <name evidence="2" type="ORF">Voc01_016930</name>
</gene>